<protein>
    <recommendedName>
        <fullName evidence="9">ML-like domain-containing protein</fullName>
    </recommendedName>
</protein>
<dbReference type="PANTHER" id="PTHR31145:SF5">
    <property type="entry name" value="DUF907 DOMAIN PROTEIN (AFU_ORTHOLOGUE AFUA_2G06100)"/>
    <property type="match status" value="1"/>
</dbReference>
<feature type="domain" description="ML-like" evidence="9">
    <location>
        <begin position="28"/>
        <end position="169"/>
    </location>
</feature>
<dbReference type="InterPro" id="IPR040241">
    <property type="entry name" value="TRP_Flc/Pkd2-like"/>
</dbReference>
<keyword evidence="4" id="KW-0732">Signal</keyword>
<gene>
    <name evidence="10" type="ORF">SUNI508_01630</name>
</gene>
<evidence type="ECO:0000256" key="5">
    <source>
        <dbReference type="ARBA" id="ARBA00022989"/>
    </source>
</evidence>
<feature type="region of interest" description="Disordered" evidence="7">
    <location>
        <begin position="697"/>
        <end position="745"/>
    </location>
</feature>
<evidence type="ECO:0000256" key="8">
    <source>
        <dbReference type="SAM" id="Phobius"/>
    </source>
</evidence>
<evidence type="ECO:0000313" key="10">
    <source>
        <dbReference type="EMBL" id="KAK9417873.1"/>
    </source>
</evidence>
<feature type="compositionally biased region" description="Polar residues" evidence="7">
    <location>
        <begin position="697"/>
        <end position="706"/>
    </location>
</feature>
<feature type="transmembrane region" description="Helical" evidence="8">
    <location>
        <begin position="584"/>
        <end position="613"/>
    </location>
</feature>
<organism evidence="10 11">
    <name type="scientific">Seiridium unicorne</name>
    <dbReference type="NCBI Taxonomy" id="138068"/>
    <lineage>
        <taxon>Eukaryota</taxon>
        <taxon>Fungi</taxon>
        <taxon>Dikarya</taxon>
        <taxon>Ascomycota</taxon>
        <taxon>Pezizomycotina</taxon>
        <taxon>Sordariomycetes</taxon>
        <taxon>Xylariomycetidae</taxon>
        <taxon>Amphisphaeriales</taxon>
        <taxon>Sporocadaceae</taxon>
        <taxon>Seiridium</taxon>
    </lineage>
</organism>
<evidence type="ECO:0000256" key="3">
    <source>
        <dbReference type="ARBA" id="ARBA00022692"/>
    </source>
</evidence>
<dbReference type="Proteomes" id="UP001408356">
    <property type="component" value="Unassembled WGS sequence"/>
</dbReference>
<evidence type="ECO:0000259" key="9">
    <source>
        <dbReference type="SMART" id="SM01320"/>
    </source>
</evidence>
<name>A0ABR2UT77_9PEZI</name>
<evidence type="ECO:0000256" key="6">
    <source>
        <dbReference type="ARBA" id="ARBA00023136"/>
    </source>
</evidence>
<reference evidence="10 11" key="1">
    <citation type="journal article" date="2024" name="J. Plant Pathol.">
        <title>Sequence and assembly of the genome of Seiridium unicorne, isolate CBS 538.82, causal agent of cypress canker disease.</title>
        <authorList>
            <person name="Scali E."/>
            <person name="Rocca G.D."/>
            <person name="Danti R."/>
            <person name="Garbelotto M."/>
            <person name="Barberini S."/>
            <person name="Baroncelli R."/>
            <person name="Emiliani G."/>
        </authorList>
    </citation>
    <scope>NUCLEOTIDE SEQUENCE [LARGE SCALE GENOMIC DNA]</scope>
    <source>
        <strain evidence="10 11">BM-138-508</strain>
    </source>
</reference>
<comment type="subcellular location">
    <subcellularLocation>
        <location evidence="1">Membrane</location>
        <topology evidence="1">Multi-pass membrane protein</topology>
    </subcellularLocation>
</comment>
<keyword evidence="3 8" id="KW-0812">Transmembrane</keyword>
<comment type="similarity">
    <text evidence="2">Belongs to the transient receptor potential (TRP) ion channel family.</text>
</comment>
<feature type="transmembrane region" description="Helical" evidence="8">
    <location>
        <begin position="408"/>
        <end position="428"/>
    </location>
</feature>
<comment type="caution">
    <text evidence="10">The sequence shown here is derived from an EMBL/GenBank/DDBJ whole genome shotgun (WGS) entry which is preliminary data.</text>
</comment>
<feature type="transmembrane region" description="Helical" evidence="8">
    <location>
        <begin position="553"/>
        <end position="572"/>
    </location>
</feature>
<evidence type="ECO:0000256" key="7">
    <source>
        <dbReference type="SAM" id="MobiDB-lite"/>
    </source>
</evidence>
<evidence type="ECO:0000313" key="11">
    <source>
        <dbReference type="Proteomes" id="UP001408356"/>
    </source>
</evidence>
<sequence length="745" mass="80368">MARTSMGWNIRRAAALATTFAVGVLGDNILTTSSFSNCDTTSAIRVNNVDISYNQNDKSVTFDVSGTSNKVQNVSASLKVTAYGQDVYSNSFNPCATATYVDQLCPVPSGTFGAKGTQDIPSSYANAIPSIAFSVPDIAANAQLTLTSLDDGSEVGCITSQVTNGKTASVPAVSYIMAGVAGVALVASGVSAIGAGLSGAGAGAGGAAPSPSFTELIGVFQGFALNSMHSVDYPQVYKSFAKNFAFSTGIIPWASLERSIDSFRNVTGGNLTESSFDYLQNTTLVYSDGTTATPDKTLFRRAFDEFALTIRDIETSVNTTATTSDNSTSTESTFRTAVSGIEGYVEQLAVPQANTYMTVLLIVAIVIAVIIVGILLVKVILEVWALFGSFPQSWTGFRKHYWGSIARAITHLILLLYGVWVMISLYQFTKGDSWAAKTLAGVTLGLFTAVLAFFSYKIWSTARKLKNAEGDVSSLYDDKKFWVKYSLFYESYKKDYWWLFVPVIVYLFAKGCALTILDGSGMAQTITQVVIEMLMLILLLWSRPFERKSSNVVNIMIQVVRVLSVACVLIFVEEFGIAQTTQTVAGVVLIAVQAALAGILAILIGWNAIVACIKVNPHRKRRKEMEKMQRDMDTLTPLDARNSLLLDPIKTKDEPTTTTFSLNDNFHESKQPLTRGQSPERYLGSANEAANPYSVATYNRPLTPSQPYGGDQSREQLLGGAAPMGREPRLPNAGGYGGYRQPGGY</sequence>
<dbReference type="Pfam" id="PF14558">
    <property type="entry name" value="TRP_N"/>
    <property type="match status" value="1"/>
</dbReference>
<feature type="compositionally biased region" description="Gly residues" evidence="7">
    <location>
        <begin position="734"/>
        <end position="745"/>
    </location>
</feature>
<dbReference type="EMBL" id="JARVKF010000396">
    <property type="protein sequence ID" value="KAK9417873.1"/>
    <property type="molecule type" value="Genomic_DNA"/>
</dbReference>
<dbReference type="InterPro" id="IPR032800">
    <property type="entry name" value="TRP_N"/>
</dbReference>
<keyword evidence="11" id="KW-1185">Reference proteome</keyword>
<dbReference type="PANTHER" id="PTHR31145">
    <property type="entry name" value="INTEGRAL MEMBRANE PROTEIN (AFU_ORTHOLOGUE AFUA_7G01610)"/>
    <property type="match status" value="1"/>
</dbReference>
<feature type="transmembrane region" description="Helical" evidence="8">
    <location>
        <begin position="434"/>
        <end position="456"/>
    </location>
</feature>
<feature type="transmembrane region" description="Helical" evidence="8">
    <location>
        <begin position="522"/>
        <end position="541"/>
    </location>
</feature>
<proteinExistence type="inferred from homology"/>
<dbReference type="Pfam" id="PF06011">
    <property type="entry name" value="TRP"/>
    <property type="match status" value="1"/>
</dbReference>
<feature type="transmembrane region" description="Helical" evidence="8">
    <location>
        <begin position="496"/>
        <end position="516"/>
    </location>
</feature>
<dbReference type="SMART" id="SM01320">
    <property type="entry name" value="TRP_N"/>
    <property type="match status" value="1"/>
</dbReference>
<accession>A0ABR2UT77</accession>
<evidence type="ECO:0000256" key="4">
    <source>
        <dbReference type="ARBA" id="ARBA00022729"/>
    </source>
</evidence>
<evidence type="ECO:0000256" key="2">
    <source>
        <dbReference type="ARBA" id="ARBA00010642"/>
    </source>
</evidence>
<dbReference type="InterPro" id="IPR010308">
    <property type="entry name" value="TRP_C"/>
</dbReference>
<keyword evidence="5 8" id="KW-1133">Transmembrane helix</keyword>
<evidence type="ECO:0000256" key="1">
    <source>
        <dbReference type="ARBA" id="ARBA00004141"/>
    </source>
</evidence>
<feature type="transmembrane region" description="Helical" evidence="8">
    <location>
        <begin position="356"/>
        <end position="387"/>
    </location>
</feature>
<keyword evidence="6 8" id="KW-0472">Membrane</keyword>
<feature type="region of interest" description="Disordered" evidence="7">
    <location>
        <begin position="654"/>
        <end position="680"/>
    </location>
</feature>